<dbReference type="Pfam" id="PF04564">
    <property type="entry name" value="U-box"/>
    <property type="match status" value="1"/>
</dbReference>
<comment type="catalytic activity">
    <reaction evidence="1 5">
        <text>S-ubiquitinyl-[E2 ubiquitin-conjugating enzyme]-L-cysteine + [acceptor protein]-L-lysine = [E2 ubiquitin-conjugating enzyme]-L-cysteine + N(6)-ubiquitinyl-[acceptor protein]-L-lysine.</text>
        <dbReference type="EC" id="2.3.2.27"/>
    </reaction>
</comment>
<evidence type="ECO:0000256" key="4">
    <source>
        <dbReference type="ARBA" id="ARBA00022786"/>
    </source>
</evidence>
<reference evidence="7" key="1">
    <citation type="journal article" date="2023" name="bioRxiv">
        <title>Improved chromosome-level genome assembly for marigold (Tagetes erecta).</title>
        <authorList>
            <person name="Jiang F."/>
            <person name="Yuan L."/>
            <person name="Wang S."/>
            <person name="Wang H."/>
            <person name="Xu D."/>
            <person name="Wang A."/>
            <person name="Fan W."/>
        </authorList>
    </citation>
    <scope>NUCLEOTIDE SEQUENCE</scope>
    <source>
        <strain evidence="7">WSJ</strain>
        <tissue evidence="7">Leaf</tissue>
    </source>
</reference>
<dbReference type="InterPro" id="IPR003613">
    <property type="entry name" value="Ubox_domain"/>
</dbReference>
<evidence type="ECO:0000256" key="1">
    <source>
        <dbReference type="ARBA" id="ARBA00000900"/>
    </source>
</evidence>
<dbReference type="Proteomes" id="UP001229421">
    <property type="component" value="Unassembled WGS sequence"/>
</dbReference>
<dbReference type="Gene3D" id="3.30.40.10">
    <property type="entry name" value="Zinc/RING finger domain, C3HC4 (zinc finger)"/>
    <property type="match status" value="1"/>
</dbReference>
<name>A0AAD8NT84_TARER</name>
<dbReference type="SUPFAM" id="SSF48371">
    <property type="entry name" value="ARM repeat"/>
    <property type="match status" value="1"/>
</dbReference>
<dbReference type="FunFam" id="3.30.40.10:FF:000442">
    <property type="entry name" value="RING-type E3 ubiquitin transferase"/>
    <property type="match status" value="1"/>
</dbReference>
<evidence type="ECO:0000313" key="7">
    <source>
        <dbReference type="EMBL" id="KAK1419791.1"/>
    </source>
</evidence>
<dbReference type="PANTHER" id="PTHR22849">
    <property type="entry name" value="WDSAM1 PROTEIN"/>
    <property type="match status" value="1"/>
</dbReference>
<dbReference type="InterPro" id="IPR058678">
    <property type="entry name" value="ARM_PUB"/>
</dbReference>
<comment type="caution">
    <text evidence="7">The sequence shown here is derived from an EMBL/GenBank/DDBJ whole genome shotgun (WGS) entry which is preliminary data.</text>
</comment>
<comment type="pathway">
    <text evidence="2 5">Protein modification; protein ubiquitination.</text>
</comment>
<accession>A0AAD8NT84</accession>
<dbReference type="EC" id="2.3.2.27" evidence="5"/>
<dbReference type="PANTHER" id="PTHR22849:SF139">
    <property type="entry name" value="U-BOX DOMAIN-CONTAINING PROTEIN"/>
    <property type="match status" value="1"/>
</dbReference>
<comment type="function">
    <text evidence="5">Functions as an E3 ubiquitin ligase.</text>
</comment>
<dbReference type="CDD" id="cd16664">
    <property type="entry name" value="RING-Ubox_PUB"/>
    <property type="match status" value="1"/>
</dbReference>
<protein>
    <recommendedName>
        <fullName evidence="5 6">U-box domain-containing protein</fullName>
        <ecNumber evidence="5">2.3.2.27</ecNumber>
    </recommendedName>
    <alternativeName>
        <fullName evidence="5">RING-type E3 ubiquitin transferase PUB</fullName>
    </alternativeName>
</protein>
<evidence type="ECO:0000256" key="3">
    <source>
        <dbReference type="ARBA" id="ARBA00022679"/>
    </source>
</evidence>
<dbReference type="InterPro" id="IPR013083">
    <property type="entry name" value="Znf_RING/FYVE/PHD"/>
</dbReference>
<keyword evidence="8" id="KW-1185">Reference proteome</keyword>
<evidence type="ECO:0000256" key="5">
    <source>
        <dbReference type="RuleBase" id="RU369093"/>
    </source>
</evidence>
<dbReference type="EMBL" id="JAUHHV010000007">
    <property type="protein sequence ID" value="KAK1419791.1"/>
    <property type="molecule type" value="Genomic_DNA"/>
</dbReference>
<dbReference type="InterPro" id="IPR045210">
    <property type="entry name" value="RING-Ubox_PUB"/>
</dbReference>
<evidence type="ECO:0000313" key="8">
    <source>
        <dbReference type="Proteomes" id="UP001229421"/>
    </source>
</evidence>
<dbReference type="GO" id="GO:0061630">
    <property type="term" value="F:ubiquitin protein ligase activity"/>
    <property type="evidence" value="ECO:0007669"/>
    <property type="project" value="UniProtKB-UniRule"/>
</dbReference>
<feature type="domain" description="U-box" evidence="6">
    <location>
        <begin position="31"/>
        <end position="106"/>
    </location>
</feature>
<dbReference type="InterPro" id="IPR045185">
    <property type="entry name" value="PUB22/23/24-like"/>
</dbReference>
<dbReference type="SUPFAM" id="SSF57850">
    <property type="entry name" value="RING/U-box"/>
    <property type="match status" value="1"/>
</dbReference>
<evidence type="ECO:0000256" key="2">
    <source>
        <dbReference type="ARBA" id="ARBA00004906"/>
    </source>
</evidence>
<gene>
    <name evidence="7" type="ORF">QVD17_29129</name>
</gene>
<dbReference type="Pfam" id="PF25598">
    <property type="entry name" value="ARM_PUB"/>
    <property type="match status" value="1"/>
</dbReference>
<evidence type="ECO:0000259" key="6">
    <source>
        <dbReference type="PROSITE" id="PS51698"/>
    </source>
</evidence>
<keyword evidence="3 5" id="KW-0808">Transferase</keyword>
<dbReference type="GO" id="GO:0016567">
    <property type="term" value="P:protein ubiquitination"/>
    <property type="evidence" value="ECO:0007669"/>
    <property type="project" value="UniProtKB-UniRule"/>
</dbReference>
<dbReference type="PROSITE" id="PS51698">
    <property type="entry name" value="U_BOX"/>
    <property type="match status" value="1"/>
</dbReference>
<dbReference type="InterPro" id="IPR011989">
    <property type="entry name" value="ARM-like"/>
</dbReference>
<proteinExistence type="predicted"/>
<keyword evidence="4 5" id="KW-0833">Ubl conjugation pathway</keyword>
<organism evidence="7 8">
    <name type="scientific">Tagetes erecta</name>
    <name type="common">African marigold</name>
    <dbReference type="NCBI Taxonomy" id="13708"/>
    <lineage>
        <taxon>Eukaryota</taxon>
        <taxon>Viridiplantae</taxon>
        <taxon>Streptophyta</taxon>
        <taxon>Embryophyta</taxon>
        <taxon>Tracheophyta</taxon>
        <taxon>Spermatophyta</taxon>
        <taxon>Magnoliopsida</taxon>
        <taxon>eudicotyledons</taxon>
        <taxon>Gunneridae</taxon>
        <taxon>Pentapetalae</taxon>
        <taxon>asterids</taxon>
        <taxon>campanulids</taxon>
        <taxon>Asterales</taxon>
        <taxon>Asteraceae</taxon>
        <taxon>Asteroideae</taxon>
        <taxon>Heliantheae alliance</taxon>
        <taxon>Tageteae</taxon>
        <taxon>Tagetes</taxon>
    </lineage>
</organism>
<sequence length="446" mass="49574">MLSAIRNRKAARNGNKIKKLVGLKVDHEPVTIPELFRCPISLELMKDPVILSTGITYDRESVEKWLYEDGNHTCPVTGVSLSSIDPVPNHTIRRMIQEWCVENKSYGFERIPTPRAPVSSFQVAEMLARIVSMRGKGNVEGVVEMVVKIKDLARESERDKKCIVANGSGLVLSHTFEAFSYSQENASVLEVLLSGLTLVLPFDQETMTGLWSNQSLYTIVKILKFGTLSGRRNAVLVLKELLSSDKPKLHEFTMVEGSIEALAKLVMEPIDATTTNASLLAIYHIVTPSNSFDQKKTLITRFLATGLCEKLNEMLVDCTRSVCEKALGVLEGLCSIDEGLDKAYMNALTVPVLVKKLLRVSDIATEFSILILWRLSKYEKSIGGGEDLAIEALQVGAFQKLVLLLQVGSCSKTKEKVGELLKGWNMVRGRVECIESMDFKNLKRSF</sequence>
<dbReference type="Gene3D" id="1.25.10.10">
    <property type="entry name" value="Leucine-rich Repeat Variant"/>
    <property type="match status" value="1"/>
</dbReference>
<dbReference type="SMART" id="SM00504">
    <property type="entry name" value="Ubox"/>
    <property type="match status" value="1"/>
</dbReference>
<dbReference type="InterPro" id="IPR016024">
    <property type="entry name" value="ARM-type_fold"/>
</dbReference>
<dbReference type="AlphaFoldDB" id="A0AAD8NT84"/>